<dbReference type="GO" id="GO:0005737">
    <property type="term" value="C:cytoplasm"/>
    <property type="evidence" value="ECO:0007669"/>
    <property type="project" value="TreeGrafter"/>
</dbReference>
<dbReference type="AlphaFoldDB" id="A0A936ZCX0"/>
<dbReference type="PANTHER" id="PTHR30468">
    <property type="entry name" value="ALPHA-KETOGLUTARATE-DEPENDENT SULFONATE DIOXYGENASE"/>
    <property type="match status" value="1"/>
</dbReference>
<evidence type="ECO:0000256" key="5">
    <source>
        <dbReference type="ARBA" id="ARBA00023004"/>
    </source>
</evidence>
<dbReference type="InterPro" id="IPR003819">
    <property type="entry name" value="TauD/TfdA-like"/>
</dbReference>
<evidence type="ECO:0000256" key="3">
    <source>
        <dbReference type="ARBA" id="ARBA00022964"/>
    </source>
</evidence>
<evidence type="ECO:0000313" key="7">
    <source>
        <dbReference type="EMBL" id="MBL0419304.1"/>
    </source>
</evidence>
<dbReference type="Pfam" id="PF02668">
    <property type="entry name" value="TauD"/>
    <property type="match status" value="1"/>
</dbReference>
<name>A0A936ZCX0_9BURK</name>
<organism evidence="7 8">
    <name type="scientific">Ramlibacter aurantiacus</name>
    <dbReference type="NCBI Taxonomy" id="2801330"/>
    <lineage>
        <taxon>Bacteria</taxon>
        <taxon>Pseudomonadati</taxon>
        <taxon>Pseudomonadota</taxon>
        <taxon>Betaproteobacteria</taxon>
        <taxon>Burkholderiales</taxon>
        <taxon>Comamonadaceae</taxon>
        <taxon>Ramlibacter</taxon>
    </lineage>
</organism>
<dbReference type="EMBL" id="JAEQNA010000001">
    <property type="protein sequence ID" value="MBL0419304.1"/>
    <property type="molecule type" value="Genomic_DNA"/>
</dbReference>
<evidence type="ECO:0000256" key="4">
    <source>
        <dbReference type="ARBA" id="ARBA00023002"/>
    </source>
</evidence>
<accession>A0A936ZCX0</accession>
<dbReference type="Proteomes" id="UP000613011">
    <property type="component" value="Unassembled WGS sequence"/>
</dbReference>
<proteinExistence type="inferred from homology"/>
<dbReference type="GO" id="GO:0000908">
    <property type="term" value="F:taurine dioxygenase activity"/>
    <property type="evidence" value="ECO:0007669"/>
    <property type="project" value="TreeGrafter"/>
</dbReference>
<keyword evidence="4" id="KW-0560">Oxidoreductase</keyword>
<keyword evidence="8" id="KW-1185">Reference proteome</keyword>
<sequence length="285" mass="31923">MRVRLLASALGAEIQGIDLSQPLPASTVEELQSAWSQHLVLLFRGQRLSPEQLIRFSACFGPLERHDNYLGELRYAEYPELLRVKTTVVAGRRVTFGQQWHSDLSYTLRPALGSVLHCLAIPDVGGDTLFANMIAAYDALSPTMQRIVEDLECVHDYSFGKAHRDGSPEHLAAARQRNPPVIQKVVRAHPGTGRKAIFVNEWASSRIVGMTNEEGRGLIDFLCRHSTREEFTFRQTWRVGDVLMWDNRATVHMALADYPDDAIREMMRTSISGEPFGRPLVAAAA</sequence>
<protein>
    <submittedName>
        <fullName evidence="7">TauD/TfdA family dioxygenase</fullName>
    </submittedName>
</protein>
<evidence type="ECO:0000256" key="1">
    <source>
        <dbReference type="ARBA" id="ARBA00005896"/>
    </source>
</evidence>
<dbReference type="GO" id="GO:0046872">
    <property type="term" value="F:metal ion binding"/>
    <property type="evidence" value="ECO:0007669"/>
    <property type="project" value="UniProtKB-KW"/>
</dbReference>
<dbReference type="RefSeq" id="WP_201682345.1">
    <property type="nucleotide sequence ID" value="NZ_JAEQNA010000001.1"/>
</dbReference>
<dbReference type="InterPro" id="IPR042098">
    <property type="entry name" value="TauD-like_sf"/>
</dbReference>
<comment type="similarity">
    <text evidence="1">Belongs to the TfdA dioxygenase family.</text>
</comment>
<dbReference type="SUPFAM" id="SSF51197">
    <property type="entry name" value="Clavaminate synthase-like"/>
    <property type="match status" value="1"/>
</dbReference>
<keyword evidence="5" id="KW-0408">Iron</keyword>
<evidence type="ECO:0000256" key="2">
    <source>
        <dbReference type="ARBA" id="ARBA00022723"/>
    </source>
</evidence>
<evidence type="ECO:0000313" key="8">
    <source>
        <dbReference type="Proteomes" id="UP000613011"/>
    </source>
</evidence>
<dbReference type="PANTHER" id="PTHR30468:SF1">
    <property type="entry name" value="ALPHA-KETOGLUTARATE-DEPENDENT SULFONATE DIOXYGENASE"/>
    <property type="match status" value="1"/>
</dbReference>
<feature type="domain" description="TauD/TfdA-like" evidence="6">
    <location>
        <begin position="4"/>
        <end position="269"/>
    </location>
</feature>
<dbReference type="InterPro" id="IPR051323">
    <property type="entry name" value="AtsK-like"/>
</dbReference>
<gene>
    <name evidence="7" type="ORF">JI739_02985</name>
</gene>
<evidence type="ECO:0000259" key="6">
    <source>
        <dbReference type="Pfam" id="PF02668"/>
    </source>
</evidence>
<keyword evidence="3 7" id="KW-0223">Dioxygenase</keyword>
<keyword evidence="2" id="KW-0479">Metal-binding</keyword>
<comment type="caution">
    <text evidence="7">The sequence shown here is derived from an EMBL/GenBank/DDBJ whole genome shotgun (WGS) entry which is preliminary data.</text>
</comment>
<reference evidence="7" key="1">
    <citation type="submission" date="2021-01" db="EMBL/GenBank/DDBJ databases">
        <title>Ramlibacter sp. strain AW1 16S ribosomal RNA gene Genome sequencing and assembly.</title>
        <authorList>
            <person name="Kang M."/>
        </authorList>
    </citation>
    <scope>NUCLEOTIDE SEQUENCE</scope>
    <source>
        <strain evidence="7">AW1</strain>
    </source>
</reference>
<dbReference type="Gene3D" id="3.60.130.10">
    <property type="entry name" value="Clavaminate synthase-like"/>
    <property type="match status" value="1"/>
</dbReference>
<dbReference type="GO" id="GO:0006790">
    <property type="term" value="P:sulfur compound metabolic process"/>
    <property type="evidence" value="ECO:0007669"/>
    <property type="project" value="TreeGrafter"/>
</dbReference>